<dbReference type="Proteomes" id="UP001227230">
    <property type="component" value="Chromosome 2"/>
</dbReference>
<evidence type="ECO:0000256" key="1">
    <source>
        <dbReference type="ARBA" id="ARBA00001946"/>
    </source>
</evidence>
<dbReference type="PANTHER" id="PTHR10190">
    <property type="entry name" value="EYES ABSENT"/>
    <property type="match status" value="1"/>
</dbReference>
<dbReference type="NCBIfam" id="TIGR01053">
    <property type="entry name" value="LSD1"/>
    <property type="match status" value="3"/>
</dbReference>
<sequence length="487" mass="54516">MDELMSGNSTIPNQKMKASAKKTLDPITNVYIWDMDETLILLKSLLNGTYAETFNGLKDVQKGVEIGKMWEKYILQVADDIFFYEQIENYNKPFLDALSQYDDGKDLSDYDFNHDGCSSPYDDLNKRKLAYRHRVIAHKYKQGLHNTFDQDMIKLWDDLYDMTDSYTDKWLSSARAFLEQCSDENKDSTPLAPANGVVDSIDAKSQNVNVLVTSGSLIPSLVKCLLFRLDNLITHGNVYSSWEVGKLQCFSWIKERFSGPNVRFCVIGDGWEECEAAQTMRWPFMLKMMMSSRTPAASYVKTGLHEILFQNGEDGRNIDAVWAKGRKLLRAWQRKHTLARITMPVPLAPYPTPPVPFTQPANGAQSQLVCSGCRNLLLYPVGAKSVCCAVCNVVTAVPLPGTEMAQLVCGGCHTLLMYIRGATSVQCSCCHTINLALEANQVAHVNCGNCRMLLMYQYGARSVKCAVCNFVTSVGASTSSTEHKFNC</sequence>
<dbReference type="Pfam" id="PF06943">
    <property type="entry name" value="zf-LSD1"/>
    <property type="match status" value="3"/>
</dbReference>
<feature type="domain" description="Zinc finger LSD1-type" evidence="9">
    <location>
        <begin position="409"/>
        <end position="433"/>
    </location>
</feature>
<evidence type="ECO:0000256" key="2">
    <source>
        <dbReference type="ARBA" id="ARBA00010501"/>
    </source>
</evidence>
<comment type="catalytic activity">
    <reaction evidence="8">
        <text>O-phospho-L-tyrosyl-[protein] + H2O = L-tyrosyl-[protein] + phosphate</text>
        <dbReference type="Rhea" id="RHEA:10684"/>
        <dbReference type="Rhea" id="RHEA-COMP:10136"/>
        <dbReference type="Rhea" id="RHEA-COMP:20101"/>
        <dbReference type="ChEBI" id="CHEBI:15377"/>
        <dbReference type="ChEBI" id="CHEBI:43474"/>
        <dbReference type="ChEBI" id="CHEBI:46858"/>
        <dbReference type="ChEBI" id="CHEBI:61978"/>
        <dbReference type="EC" id="3.1.3.48"/>
    </reaction>
</comment>
<dbReference type="InterPro" id="IPR028472">
    <property type="entry name" value="EYA"/>
</dbReference>
<dbReference type="Gene3D" id="3.40.50.12350">
    <property type="match status" value="1"/>
</dbReference>
<keyword evidence="6" id="KW-0460">Magnesium</keyword>
<comment type="similarity">
    <text evidence="2">Belongs to the HAD-like hydrolase superfamily. EYA family.</text>
</comment>
<evidence type="ECO:0000313" key="11">
    <source>
        <dbReference type="Proteomes" id="UP001227230"/>
    </source>
</evidence>
<keyword evidence="11" id="KW-1185">Reference proteome</keyword>
<name>A0ABY9BJK1_VITVI</name>
<evidence type="ECO:0000256" key="7">
    <source>
        <dbReference type="ARBA" id="ARBA00022912"/>
    </source>
</evidence>
<dbReference type="PANTHER" id="PTHR10190:SF16">
    <property type="entry name" value="DEVELOPMENTAL PROTEIN EYES ABSENT"/>
    <property type="match status" value="1"/>
</dbReference>
<dbReference type="InterPro" id="IPR005735">
    <property type="entry name" value="Znf_LSD1"/>
</dbReference>
<evidence type="ECO:0000256" key="8">
    <source>
        <dbReference type="ARBA" id="ARBA00051722"/>
    </source>
</evidence>
<feature type="domain" description="Zinc finger LSD1-type" evidence="9">
    <location>
        <begin position="447"/>
        <end position="471"/>
    </location>
</feature>
<comment type="cofactor">
    <cofactor evidence="1">
        <name>Mg(2+)</name>
        <dbReference type="ChEBI" id="CHEBI:18420"/>
    </cofactor>
</comment>
<evidence type="ECO:0000256" key="6">
    <source>
        <dbReference type="ARBA" id="ARBA00022842"/>
    </source>
</evidence>
<evidence type="ECO:0000256" key="4">
    <source>
        <dbReference type="ARBA" id="ARBA00022723"/>
    </source>
</evidence>
<dbReference type="EC" id="3.1.3.48" evidence="3"/>
<dbReference type="EMBL" id="CP126649">
    <property type="protein sequence ID" value="WJZ82658.1"/>
    <property type="molecule type" value="Genomic_DNA"/>
</dbReference>
<keyword evidence="4" id="KW-0479">Metal-binding</keyword>
<feature type="domain" description="Zinc finger LSD1-type" evidence="9">
    <location>
        <begin position="370"/>
        <end position="394"/>
    </location>
</feature>
<keyword evidence="5" id="KW-0378">Hydrolase</keyword>
<accession>A0ABY9BJK1</accession>
<organism evidence="10 11">
    <name type="scientific">Vitis vinifera</name>
    <name type="common">Grape</name>
    <dbReference type="NCBI Taxonomy" id="29760"/>
    <lineage>
        <taxon>Eukaryota</taxon>
        <taxon>Viridiplantae</taxon>
        <taxon>Streptophyta</taxon>
        <taxon>Embryophyta</taxon>
        <taxon>Tracheophyta</taxon>
        <taxon>Spermatophyta</taxon>
        <taxon>Magnoliopsida</taxon>
        <taxon>eudicotyledons</taxon>
        <taxon>Gunneridae</taxon>
        <taxon>Pentapetalae</taxon>
        <taxon>rosids</taxon>
        <taxon>Vitales</taxon>
        <taxon>Vitaceae</taxon>
        <taxon>Viteae</taxon>
        <taxon>Vitis</taxon>
    </lineage>
</organism>
<evidence type="ECO:0000256" key="3">
    <source>
        <dbReference type="ARBA" id="ARBA00013064"/>
    </source>
</evidence>
<proteinExistence type="inferred from homology"/>
<gene>
    <name evidence="10" type="ORF">VitviT2T_002395</name>
</gene>
<evidence type="ECO:0000313" key="10">
    <source>
        <dbReference type="EMBL" id="WJZ82658.1"/>
    </source>
</evidence>
<dbReference type="InterPro" id="IPR038102">
    <property type="entry name" value="EYA_dom_sf"/>
</dbReference>
<keyword evidence="7" id="KW-0904">Protein phosphatase</keyword>
<dbReference type="InterPro" id="IPR006545">
    <property type="entry name" value="EYA_dom"/>
</dbReference>
<reference evidence="10 11" key="1">
    <citation type="journal article" date="2023" name="Hortic Res">
        <title>The complete reference genome for grapevine (Vitis vinifera L.) genetics and breeding.</title>
        <authorList>
            <person name="Shi X."/>
            <person name="Cao S."/>
            <person name="Wang X."/>
            <person name="Huang S."/>
            <person name="Wang Y."/>
            <person name="Liu Z."/>
            <person name="Liu W."/>
            <person name="Leng X."/>
            <person name="Peng Y."/>
            <person name="Wang N."/>
            <person name="Wang Y."/>
            <person name="Ma Z."/>
            <person name="Xu X."/>
            <person name="Zhang F."/>
            <person name="Xue H."/>
            <person name="Zhong H."/>
            <person name="Wang Y."/>
            <person name="Zhang K."/>
            <person name="Velt A."/>
            <person name="Avia K."/>
            <person name="Holtgrawe D."/>
            <person name="Grimplet J."/>
            <person name="Matus J.T."/>
            <person name="Ware D."/>
            <person name="Wu X."/>
            <person name="Wang H."/>
            <person name="Liu C."/>
            <person name="Fang Y."/>
            <person name="Rustenholz C."/>
            <person name="Cheng Z."/>
            <person name="Xiao H."/>
            <person name="Zhou Y."/>
        </authorList>
    </citation>
    <scope>NUCLEOTIDE SEQUENCE [LARGE SCALE GENOMIC DNA]</scope>
    <source>
        <strain evidence="11">cv. Pinot noir / PN40024</strain>
        <tissue evidence="10">Leaf</tissue>
    </source>
</reference>
<evidence type="ECO:0000259" key="9">
    <source>
        <dbReference type="Pfam" id="PF06943"/>
    </source>
</evidence>
<evidence type="ECO:0000256" key="5">
    <source>
        <dbReference type="ARBA" id="ARBA00022801"/>
    </source>
</evidence>
<dbReference type="NCBIfam" id="TIGR01658">
    <property type="entry name" value="EYA-cons_domain"/>
    <property type="match status" value="1"/>
</dbReference>
<protein>
    <recommendedName>
        <fullName evidence="3">protein-tyrosine-phosphatase</fullName>
        <ecNumber evidence="3">3.1.3.48</ecNumber>
    </recommendedName>
</protein>